<evidence type="ECO:0000313" key="1">
    <source>
        <dbReference type="EMBL" id="KAJ1937035.1"/>
    </source>
</evidence>
<keyword evidence="2" id="KW-1185">Reference proteome</keyword>
<proteinExistence type="predicted"/>
<protein>
    <submittedName>
        <fullName evidence="1">Uncharacterized protein</fullName>
    </submittedName>
</protein>
<dbReference type="Proteomes" id="UP001150603">
    <property type="component" value="Unassembled WGS sequence"/>
</dbReference>
<name>A0ACC1J462_9FUNG</name>
<comment type="caution">
    <text evidence="1">The sequence shown here is derived from an EMBL/GenBank/DDBJ whole genome shotgun (WGS) entry which is preliminary data.</text>
</comment>
<accession>A0ACC1J462</accession>
<evidence type="ECO:0000313" key="2">
    <source>
        <dbReference type="Proteomes" id="UP001150603"/>
    </source>
</evidence>
<dbReference type="EMBL" id="JANBPW010003661">
    <property type="protein sequence ID" value="KAJ1937035.1"/>
    <property type="molecule type" value="Genomic_DNA"/>
</dbReference>
<organism evidence="1 2">
    <name type="scientific">Linderina macrospora</name>
    <dbReference type="NCBI Taxonomy" id="4868"/>
    <lineage>
        <taxon>Eukaryota</taxon>
        <taxon>Fungi</taxon>
        <taxon>Fungi incertae sedis</taxon>
        <taxon>Zoopagomycota</taxon>
        <taxon>Kickxellomycotina</taxon>
        <taxon>Kickxellomycetes</taxon>
        <taxon>Kickxellales</taxon>
        <taxon>Kickxellaceae</taxon>
        <taxon>Linderina</taxon>
    </lineage>
</organism>
<reference evidence="1" key="1">
    <citation type="submission" date="2022-07" db="EMBL/GenBank/DDBJ databases">
        <title>Phylogenomic reconstructions and comparative analyses of Kickxellomycotina fungi.</title>
        <authorList>
            <person name="Reynolds N.K."/>
            <person name="Stajich J.E."/>
            <person name="Barry K."/>
            <person name="Grigoriev I.V."/>
            <person name="Crous P."/>
            <person name="Smith M.E."/>
        </authorList>
    </citation>
    <scope>NUCLEOTIDE SEQUENCE</scope>
    <source>
        <strain evidence="1">NRRL 5244</strain>
    </source>
</reference>
<sequence length="226" mass="25417">MFSLARTAFRTRVPIQRTMATAAAVSRLERSRPAKTHTEYKKPFSQRKQFLFGEYETQFVDSPSVIVLQHHNLSGTEQAAQRRELKLNAQGAKLMIVRSRMAQAVLRDTAYANMAALFSGPSAIVYWQKESMKEGFDPMLAMKQAMEITGKQRKMVLMGAKIEETLLNPAMMKDFVNMPSIDMLRAQVIGVVQSPSQQLAALLQRIPQRLAGVLKQRADGESQEAK</sequence>
<gene>
    <name evidence="1" type="ORF">FBU59_004872</name>
</gene>